<accession>A0A5B8JCJ2</accession>
<feature type="transmembrane region" description="Helical" evidence="1">
    <location>
        <begin position="54"/>
        <end position="76"/>
    </location>
</feature>
<dbReference type="Proteomes" id="UP000318927">
    <property type="component" value="Chromosome"/>
</dbReference>
<keyword evidence="1" id="KW-1133">Transmembrane helix</keyword>
<evidence type="ECO:0000313" key="2">
    <source>
        <dbReference type="EMBL" id="QDY87013.1"/>
    </source>
</evidence>
<dbReference type="RefSeq" id="WP_146368590.1">
    <property type="nucleotide sequence ID" value="NZ_CP042295.1"/>
</dbReference>
<protein>
    <submittedName>
        <fullName evidence="2">Uncharacterized protein</fullName>
    </submittedName>
</protein>
<reference evidence="2 3" key="1">
    <citation type="journal article" date="2019" name="Microbiol. Resour. Announc.">
        <title>Complete Genome Sequences of Three Mycoplasma anserisalpingitis (Mycoplasma sp. 1220) Strains.</title>
        <authorList>
            <person name="Grozner D."/>
            <person name="Forro B."/>
            <person name="Kovacs A.B."/>
            <person name="Marton S."/>
            <person name="Banyai K."/>
            <person name="Kreizinger Z."/>
            <person name="Sulyok K.M."/>
            <person name="Gyuranecz M."/>
        </authorList>
    </citation>
    <scope>NUCLEOTIDE SEQUENCE [LARGE SCALE GENOMIC DNA]</scope>
    <source>
        <strain evidence="2 3">ATCC:BAA-2147</strain>
    </source>
</reference>
<keyword evidence="3" id="KW-1185">Reference proteome</keyword>
<feature type="transmembrane region" description="Helical" evidence="1">
    <location>
        <begin position="88"/>
        <end position="110"/>
    </location>
</feature>
<organism evidence="2 3">
    <name type="scientific">Mycoplasma anserisalpingitidis</name>
    <dbReference type="NCBI Taxonomy" id="519450"/>
    <lineage>
        <taxon>Bacteria</taxon>
        <taxon>Bacillati</taxon>
        <taxon>Mycoplasmatota</taxon>
        <taxon>Mollicutes</taxon>
        <taxon>Mycoplasmataceae</taxon>
        <taxon>Mycoplasma</taxon>
    </lineage>
</organism>
<sequence length="155" mass="18315">MIKKERNEGIPFLIWKILTFNWNQKNDDFYNNIKNSSIAPTKSFIYYVKKKRNVVLLLICCLLYMIGLSSTLLQTIENIKQLKSLTETITYITKIIHEFLILIFVISLFVKNLIVFNARKNLNNNEKIVAYQQLYLKLTYRKSAIVEVHNSANKY</sequence>
<gene>
    <name evidence="2" type="ORF">FRW55_02470</name>
</gene>
<evidence type="ECO:0000313" key="3">
    <source>
        <dbReference type="Proteomes" id="UP000318927"/>
    </source>
</evidence>
<name>A0A5B8JCJ2_9MOLU</name>
<proteinExistence type="predicted"/>
<dbReference type="AlphaFoldDB" id="A0A5B8JCJ2"/>
<keyword evidence="1" id="KW-0472">Membrane</keyword>
<evidence type="ECO:0000256" key="1">
    <source>
        <dbReference type="SAM" id="Phobius"/>
    </source>
</evidence>
<dbReference type="KEGG" id="mans:FRW55_02470"/>
<keyword evidence="1" id="KW-0812">Transmembrane</keyword>
<dbReference type="EMBL" id="CP042295">
    <property type="protein sequence ID" value="QDY87013.1"/>
    <property type="molecule type" value="Genomic_DNA"/>
</dbReference>